<dbReference type="Proteomes" id="UP000035036">
    <property type="component" value="Chromosome"/>
</dbReference>
<evidence type="ECO:0000313" key="7">
    <source>
        <dbReference type="EMBL" id="AJF07231.1"/>
    </source>
</evidence>
<keyword evidence="3 5" id="KW-0687">Ribonucleoprotein</keyword>
<dbReference type="KEGG" id="gsb:GSUB_12610"/>
<dbReference type="HOGENOM" id="CLU_158491_1_0_7"/>
<name>A0A0B5FUF1_9BACT</name>
<dbReference type="InterPro" id="IPR036049">
    <property type="entry name" value="Ribosomal_uL29_sf"/>
</dbReference>
<proteinExistence type="inferred from homology"/>
<evidence type="ECO:0000256" key="1">
    <source>
        <dbReference type="ARBA" id="ARBA00009254"/>
    </source>
</evidence>
<protein>
    <recommendedName>
        <fullName evidence="4 5">Large ribosomal subunit protein uL29</fullName>
    </recommendedName>
</protein>
<dbReference type="InterPro" id="IPR018254">
    <property type="entry name" value="Ribosomal_uL29_CS"/>
</dbReference>
<dbReference type="STRING" id="483547.GSUB_12610"/>
<evidence type="ECO:0000256" key="6">
    <source>
        <dbReference type="SAM" id="Coils"/>
    </source>
</evidence>
<dbReference type="GO" id="GO:0022625">
    <property type="term" value="C:cytosolic large ribosomal subunit"/>
    <property type="evidence" value="ECO:0007669"/>
    <property type="project" value="TreeGrafter"/>
</dbReference>
<evidence type="ECO:0000256" key="4">
    <source>
        <dbReference type="ARBA" id="ARBA00035204"/>
    </source>
</evidence>
<feature type="coiled-coil region" evidence="6">
    <location>
        <begin position="4"/>
        <end position="31"/>
    </location>
</feature>
<dbReference type="InterPro" id="IPR050063">
    <property type="entry name" value="Ribosomal_protein_uL29"/>
</dbReference>
<accession>A0A0B5FUF1</accession>
<dbReference type="CDD" id="cd00427">
    <property type="entry name" value="Ribosomal_L29_HIP"/>
    <property type="match status" value="1"/>
</dbReference>
<evidence type="ECO:0000256" key="3">
    <source>
        <dbReference type="ARBA" id="ARBA00023274"/>
    </source>
</evidence>
<dbReference type="GO" id="GO:0003735">
    <property type="term" value="F:structural constituent of ribosome"/>
    <property type="evidence" value="ECO:0007669"/>
    <property type="project" value="InterPro"/>
</dbReference>
<dbReference type="SUPFAM" id="SSF46561">
    <property type="entry name" value="Ribosomal protein L29 (L29p)"/>
    <property type="match status" value="1"/>
</dbReference>
<sequence length="62" mass="7417">MKATEMREMSLDELDQKNQELNKELFNLRFQMHTGHLENTARLSQVRKDIARIKTIMVEKKV</sequence>
<dbReference type="AlphaFoldDB" id="A0A0B5FUF1"/>
<dbReference type="PANTHER" id="PTHR10916">
    <property type="entry name" value="60S RIBOSOMAL PROTEIN L35/50S RIBOSOMAL PROTEIN L29"/>
    <property type="match status" value="1"/>
</dbReference>
<evidence type="ECO:0000313" key="8">
    <source>
        <dbReference type="Proteomes" id="UP000035036"/>
    </source>
</evidence>
<gene>
    <name evidence="5" type="primary">rpmC</name>
    <name evidence="7" type="ORF">GSUB_12610</name>
</gene>
<keyword evidence="2 5" id="KW-0689">Ribosomal protein</keyword>
<dbReference type="RefSeq" id="WP_040201084.1">
    <property type="nucleotide sequence ID" value="NZ_CP010311.1"/>
</dbReference>
<keyword evidence="6" id="KW-0175">Coiled coil</keyword>
<dbReference type="FunFam" id="1.10.287.310:FF:000001">
    <property type="entry name" value="50S ribosomal protein L29"/>
    <property type="match status" value="1"/>
</dbReference>
<dbReference type="HAMAP" id="MF_00374">
    <property type="entry name" value="Ribosomal_uL29"/>
    <property type="match status" value="1"/>
</dbReference>
<dbReference type="Pfam" id="PF00831">
    <property type="entry name" value="Ribosomal_L29"/>
    <property type="match status" value="1"/>
</dbReference>
<keyword evidence="8" id="KW-1185">Reference proteome</keyword>
<dbReference type="OrthoDB" id="9815192at2"/>
<dbReference type="Gene3D" id="1.10.287.310">
    <property type="match status" value="1"/>
</dbReference>
<dbReference type="EMBL" id="CP010311">
    <property type="protein sequence ID" value="AJF07231.1"/>
    <property type="molecule type" value="Genomic_DNA"/>
</dbReference>
<dbReference type="PROSITE" id="PS00579">
    <property type="entry name" value="RIBOSOMAL_L29"/>
    <property type="match status" value="1"/>
</dbReference>
<dbReference type="NCBIfam" id="TIGR00012">
    <property type="entry name" value="L29"/>
    <property type="match status" value="1"/>
</dbReference>
<dbReference type="PANTHER" id="PTHR10916:SF0">
    <property type="entry name" value="LARGE RIBOSOMAL SUBUNIT PROTEIN UL29C"/>
    <property type="match status" value="1"/>
</dbReference>
<organism evidence="7 8">
    <name type="scientific">Geoalkalibacter subterraneus</name>
    <dbReference type="NCBI Taxonomy" id="483547"/>
    <lineage>
        <taxon>Bacteria</taxon>
        <taxon>Pseudomonadati</taxon>
        <taxon>Thermodesulfobacteriota</taxon>
        <taxon>Desulfuromonadia</taxon>
        <taxon>Desulfuromonadales</taxon>
        <taxon>Geoalkalibacteraceae</taxon>
        <taxon>Geoalkalibacter</taxon>
    </lineage>
</organism>
<dbReference type="InterPro" id="IPR001854">
    <property type="entry name" value="Ribosomal_uL29"/>
</dbReference>
<evidence type="ECO:0000256" key="2">
    <source>
        <dbReference type="ARBA" id="ARBA00022980"/>
    </source>
</evidence>
<dbReference type="GO" id="GO:0006412">
    <property type="term" value="P:translation"/>
    <property type="evidence" value="ECO:0007669"/>
    <property type="project" value="UniProtKB-UniRule"/>
</dbReference>
<evidence type="ECO:0000256" key="5">
    <source>
        <dbReference type="HAMAP-Rule" id="MF_00374"/>
    </source>
</evidence>
<comment type="similarity">
    <text evidence="1 5">Belongs to the universal ribosomal protein uL29 family.</text>
</comment>
<reference evidence="7 8" key="1">
    <citation type="journal article" date="2015" name="Genome Announc.">
        <title>Genomes of Geoalkalibacter ferrihydriticus Z-0531T and Geoalkalibacter subterraneus Red1T, Two Haloalkaliphilic Metal-Reducing Deltaproteobacteria.</title>
        <authorList>
            <person name="Badalamenti J.P."/>
            <person name="Krajmalnik-Brown R."/>
            <person name="Torres C.I."/>
            <person name="Bond D.R."/>
        </authorList>
    </citation>
    <scope>NUCLEOTIDE SEQUENCE [LARGE SCALE GENOMIC DNA]</scope>
    <source>
        <strain evidence="7 8">Red1</strain>
    </source>
</reference>